<sequence>MASSLPESPNRSGVSPWPAERLRRETQEAVTVVTNLKVPVHYAMYVAVIYTFYNLLYAVTVEKRETRPEAKERKRENRMSGNTGTPNT</sequence>
<feature type="compositionally biased region" description="Basic and acidic residues" evidence="1">
    <location>
        <begin position="63"/>
        <end position="78"/>
    </location>
</feature>
<keyword evidence="4" id="KW-1185">Reference proteome</keyword>
<accession>A0A4Z2GNJ5</accession>
<keyword evidence="2" id="KW-1133">Transmembrane helix</keyword>
<comment type="caution">
    <text evidence="3">The sequence shown here is derived from an EMBL/GenBank/DDBJ whole genome shotgun (WGS) entry which is preliminary data.</text>
</comment>
<feature type="region of interest" description="Disordered" evidence="1">
    <location>
        <begin position="63"/>
        <end position="88"/>
    </location>
</feature>
<keyword evidence="2" id="KW-0812">Transmembrane</keyword>
<evidence type="ECO:0000313" key="4">
    <source>
        <dbReference type="Proteomes" id="UP000314294"/>
    </source>
</evidence>
<organism evidence="3 4">
    <name type="scientific">Liparis tanakae</name>
    <name type="common">Tanaka's snailfish</name>
    <dbReference type="NCBI Taxonomy" id="230148"/>
    <lineage>
        <taxon>Eukaryota</taxon>
        <taxon>Metazoa</taxon>
        <taxon>Chordata</taxon>
        <taxon>Craniata</taxon>
        <taxon>Vertebrata</taxon>
        <taxon>Euteleostomi</taxon>
        <taxon>Actinopterygii</taxon>
        <taxon>Neopterygii</taxon>
        <taxon>Teleostei</taxon>
        <taxon>Neoteleostei</taxon>
        <taxon>Acanthomorphata</taxon>
        <taxon>Eupercaria</taxon>
        <taxon>Perciformes</taxon>
        <taxon>Cottioidei</taxon>
        <taxon>Cottales</taxon>
        <taxon>Liparidae</taxon>
        <taxon>Liparis</taxon>
    </lineage>
</organism>
<dbReference type="EMBL" id="SRLO01000466">
    <property type="protein sequence ID" value="TNN55086.1"/>
    <property type="molecule type" value="Genomic_DNA"/>
</dbReference>
<feature type="compositionally biased region" description="Polar residues" evidence="1">
    <location>
        <begin position="79"/>
        <end position="88"/>
    </location>
</feature>
<name>A0A4Z2GNJ5_9TELE</name>
<keyword evidence="2" id="KW-0472">Membrane</keyword>
<dbReference type="Proteomes" id="UP000314294">
    <property type="component" value="Unassembled WGS sequence"/>
</dbReference>
<proteinExistence type="predicted"/>
<evidence type="ECO:0000313" key="3">
    <source>
        <dbReference type="EMBL" id="TNN55086.1"/>
    </source>
</evidence>
<feature type="transmembrane region" description="Helical" evidence="2">
    <location>
        <begin position="42"/>
        <end position="61"/>
    </location>
</feature>
<dbReference type="AlphaFoldDB" id="A0A4Z2GNJ5"/>
<reference evidence="3 4" key="1">
    <citation type="submission" date="2019-03" db="EMBL/GenBank/DDBJ databases">
        <title>First draft genome of Liparis tanakae, snailfish: a comprehensive survey of snailfish specific genes.</title>
        <authorList>
            <person name="Kim W."/>
            <person name="Song I."/>
            <person name="Jeong J.-H."/>
            <person name="Kim D."/>
            <person name="Kim S."/>
            <person name="Ryu S."/>
            <person name="Song J.Y."/>
            <person name="Lee S.K."/>
        </authorList>
    </citation>
    <scope>NUCLEOTIDE SEQUENCE [LARGE SCALE GENOMIC DNA]</scope>
    <source>
        <tissue evidence="3">Muscle</tissue>
    </source>
</reference>
<feature type="compositionally biased region" description="Polar residues" evidence="1">
    <location>
        <begin position="1"/>
        <end position="13"/>
    </location>
</feature>
<evidence type="ECO:0000256" key="1">
    <source>
        <dbReference type="SAM" id="MobiDB-lite"/>
    </source>
</evidence>
<feature type="region of interest" description="Disordered" evidence="1">
    <location>
        <begin position="1"/>
        <end position="25"/>
    </location>
</feature>
<protein>
    <submittedName>
        <fullName evidence="3">Uncharacterized protein</fullName>
    </submittedName>
</protein>
<evidence type="ECO:0000256" key="2">
    <source>
        <dbReference type="SAM" id="Phobius"/>
    </source>
</evidence>
<gene>
    <name evidence="3" type="ORF">EYF80_034715</name>
</gene>